<organism evidence="2 3">
    <name type="scientific">Paenibacillus illinoisensis</name>
    <dbReference type="NCBI Taxonomy" id="59845"/>
    <lineage>
        <taxon>Bacteria</taxon>
        <taxon>Bacillati</taxon>
        <taxon>Bacillota</taxon>
        <taxon>Bacilli</taxon>
        <taxon>Bacillales</taxon>
        <taxon>Paenibacillaceae</taxon>
        <taxon>Paenibacillus</taxon>
    </lineage>
</organism>
<feature type="transmembrane region" description="Helical" evidence="1">
    <location>
        <begin position="6"/>
        <end position="23"/>
    </location>
</feature>
<dbReference type="AlphaFoldDB" id="A0A2W0CBW9"/>
<sequence length="55" mass="6216">MLYLIIVVVIGFAGIISNQYAGLRRMESLQKSLDELNHQLREAGQIQSANQVEKE</sequence>
<keyword evidence="1" id="KW-0472">Membrane</keyword>
<name>A0A2W0CBW9_9BACL</name>
<proteinExistence type="predicted"/>
<dbReference type="EMBL" id="PRLG01000011">
    <property type="protein sequence ID" value="PYY30156.1"/>
    <property type="molecule type" value="Genomic_DNA"/>
</dbReference>
<gene>
    <name evidence="2" type="ORF">PIL02S_01434</name>
</gene>
<dbReference type="Proteomes" id="UP000247459">
    <property type="component" value="Unassembled WGS sequence"/>
</dbReference>
<dbReference type="RefSeq" id="WP_176476064.1">
    <property type="nucleotide sequence ID" value="NZ_PRLG01000011.1"/>
</dbReference>
<keyword evidence="1" id="KW-1133">Transmembrane helix</keyword>
<keyword evidence="1" id="KW-0812">Transmembrane</keyword>
<evidence type="ECO:0000313" key="3">
    <source>
        <dbReference type="Proteomes" id="UP000247459"/>
    </source>
</evidence>
<accession>A0A2W0CBW9</accession>
<evidence type="ECO:0000313" key="2">
    <source>
        <dbReference type="EMBL" id="PYY30156.1"/>
    </source>
</evidence>
<evidence type="ECO:0000256" key="1">
    <source>
        <dbReference type="SAM" id="Phobius"/>
    </source>
</evidence>
<comment type="caution">
    <text evidence="2">The sequence shown here is derived from an EMBL/GenBank/DDBJ whole genome shotgun (WGS) entry which is preliminary data.</text>
</comment>
<reference evidence="2 3" key="1">
    <citation type="submission" date="2018-01" db="EMBL/GenBank/DDBJ databases">
        <title>Genome sequence of the PGP bacterium Paenibacillus illinoisensis E3.</title>
        <authorList>
            <person name="Rolli E."/>
            <person name="Marasco R."/>
            <person name="Bessem C."/>
            <person name="Michoud G."/>
            <person name="Gaiarsa S."/>
            <person name="Borin S."/>
            <person name="Daffonchio D."/>
        </authorList>
    </citation>
    <scope>NUCLEOTIDE SEQUENCE [LARGE SCALE GENOMIC DNA]</scope>
    <source>
        <strain evidence="2 3">E3</strain>
    </source>
</reference>
<protein>
    <submittedName>
        <fullName evidence="2">Uncharacterized protein</fullName>
    </submittedName>
</protein>